<evidence type="ECO:0000313" key="3">
    <source>
        <dbReference type="Proteomes" id="UP000324091"/>
    </source>
</evidence>
<reference evidence="2 3" key="1">
    <citation type="submission" date="2019-04" db="EMBL/GenBank/DDBJ databases">
        <title>Chromosome genome assembly for Takifugu flavidus.</title>
        <authorList>
            <person name="Xiao S."/>
        </authorList>
    </citation>
    <scope>NUCLEOTIDE SEQUENCE [LARGE SCALE GENOMIC DNA]</scope>
    <source>
        <strain evidence="2">HTHZ2018</strain>
        <tissue evidence="2">Muscle</tissue>
    </source>
</reference>
<keyword evidence="3" id="KW-1185">Reference proteome</keyword>
<gene>
    <name evidence="2" type="ORF">D4764_0159700</name>
</gene>
<dbReference type="Proteomes" id="UP000324091">
    <property type="component" value="Unassembled WGS sequence"/>
</dbReference>
<name>A0A5C6MKL8_9TELE</name>
<evidence type="ECO:0000256" key="1">
    <source>
        <dbReference type="SAM" id="MobiDB-lite"/>
    </source>
</evidence>
<accession>A0A5C6MKL8</accession>
<proteinExistence type="predicted"/>
<protein>
    <submittedName>
        <fullName evidence="2">Uncharacterized protein</fullName>
    </submittedName>
</protein>
<dbReference type="AlphaFoldDB" id="A0A5C6MKL8"/>
<evidence type="ECO:0000313" key="2">
    <source>
        <dbReference type="EMBL" id="TWW53900.1"/>
    </source>
</evidence>
<dbReference type="EMBL" id="RHFK02000504">
    <property type="protein sequence ID" value="TWW53900.1"/>
    <property type="molecule type" value="Genomic_DNA"/>
</dbReference>
<comment type="caution">
    <text evidence="2">The sequence shown here is derived from an EMBL/GenBank/DDBJ whole genome shotgun (WGS) entry which is preliminary data.</text>
</comment>
<feature type="region of interest" description="Disordered" evidence="1">
    <location>
        <begin position="36"/>
        <end position="55"/>
    </location>
</feature>
<organism evidence="2 3">
    <name type="scientific">Takifugu flavidus</name>
    <name type="common">sansaifugu</name>
    <dbReference type="NCBI Taxonomy" id="433684"/>
    <lineage>
        <taxon>Eukaryota</taxon>
        <taxon>Metazoa</taxon>
        <taxon>Chordata</taxon>
        <taxon>Craniata</taxon>
        <taxon>Vertebrata</taxon>
        <taxon>Euteleostomi</taxon>
        <taxon>Actinopterygii</taxon>
        <taxon>Neopterygii</taxon>
        <taxon>Teleostei</taxon>
        <taxon>Neoteleostei</taxon>
        <taxon>Acanthomorphata</taxon>
        <taxon>Eupercaria</taxon>
        <taxon>Tetraodontiformes</taxon>
        <taxon>Tetradontoidea</taxon>
        <taxon>Tetraodontidae</taxon>
        <taxon>Takifugu</taxon>
    </lineage>
</organism>
<sequence>MQSRGEDAALLEDTGWTLDLAFLTDITGKRNSLNWELQGKGSGSGSREDDRRDGCSTSALVAHSNIRSTTEVSRGTFVLRRTPESSPVQEDCSVLRTHRCSEFPAVQGDCVWFGDSPMDLGRADAASRSPCAAPGPYRTAGAGVVLALVPPPLSLTLHQVYLGLNVRSLTQK</sequence>